<dbReference type="GO" id="GO:0004585">
    <property type="term" value="F:ornithine carbamoyltransferase activity"/>
    <property type="evidence" value="ECO:0007669"/>
    <property type="project" value="UniProtKB-ARBA"/>
</dbReference>
<feature type="domain" description="Aspartate/ornithine carbamoyltransferase carbamoyl-P binding" evidence="4">
    <location>
        <begin position="2"/>
        <end position="141"/>
    </location>
</feature>
<evidence type="ECO:0000259" key="4">
    <source>
        <dbReference type="Pfam" id="PF02729"/>
    </source>
</evidence>
<accession>A0A1F6E6I6</accession>
<dbReference type="InterPro" id="IPR002292">
    <property type="entry name" value="Orn/put_carbamltrans"/>
</dbReference>
<name>A0A1F6E6I6_9BACT</name>
<evidence type="ECO:0008006" key="7">
    <source>
        <dbReference type="Google" id="ProtNLM"/>
    </source>
</evidence>
<dbReference type="GO" id="GO:0019240">
    <property type="term" value="P:citrulline biosynthetic process"/>
    <property type="evidence" value="ECO:0007669"/>
    <property type="project" value="TreeGrafter"/>
</dbReference>
<reference evidence="5 6" key="1">
    <citation type="journal article" date="2016" name="Nat. Commun.">
        <title>Thousands of microbial genomes shed light on interconnected biogeochemical processes in an aquifer system.</title>
        <authorList>
            <person name="Anantharaman K."/>
            <person name="Brown C.T."/>
            <person name="Hug L.A."/>
            <person name="Sharon I."/>
            <person name="Castelle C.J."/>
            <person name="Probst A.J."/>
            <person name="Thomas B.C."/>
            <person name="Singh A."/>
            <person name="Wilkins M.J."/>
            <person name="Karaoz U."/>
            <person name="Brodie E.L."/>
            <person name="Williams K.H."/>
            <person name="Hubbard S.S."/>
            <person name="Banfield J.F."/>
        </authorList>
    </citation>
    <scope>NUCLEOTIDE SEQUENCE [LARGE SCALE GENOMIC DNA]</scope>
</reference>
<dbReference type="Proteomes" id="UP000176689">
    <property type="component" value="Unassembled WGS sequence"/>
</dbReference>
<comment type="caution">
    <text evidence="5">The sequence shown here is derived from an EMBL/GenBank/DDBJ whole genome shotgun (WGS) entry which is preliminary data.</text>
</comment>
<dbReference type="PANTHER" id="PTHR45753">
    <property type="entry name" value="ORNITHINE CARBAMOYLTRANSFERASE, MITOCHONDRIAL"/>
    <property type="match status" value="1"/>
</dbReference>
<dbReference type="GO" id="GO:0042450">
    <property type="term" value="P:L-arginine biosynthetic process via ornithine"/>
    <property type="evidence" value="ECO:0007669"/>
    <property type="project" value="TreeGrafter"/>
</dbReference>
<feature type="domain" description="Aspartate/ornithine carbamoyltransferase Asp/Orn-binding" evidence="3">
    <location>
        <begin position="150"/>
        <end position="310"/>
    </location>
</feature>
<protein>
    <recommendedName>
        <fullName evidence="7">Ornithine carbamoyltransferase</fullName>
    </recommendedName>
</protein>
<sequence>MKHLISLKEQSADDIREILDIASDLKKKYRAGIATNLLPGKTLVMLFQKNSTRTRLSFEAGMTELGGHAIFLASSHAQLPLADFSDEIQAIMRFADVLMIRSMHVKDVLTAASYDRIPVIDACSEKYHPCQALGDIMTMSEYSGGLKNVKKIAWLGIENNVCNTLKLACAKLGIEVVLATPEVHPPSVDKELNAQASATGKVRRAKHPKDAIADADYVHTDTWLDAEYFNNRTPKPEFSAEFERRKAVFMPYQLNAKLIDTYAPKARIMHCMPMHVGYEISRDAIDHKNSVIFDQAENRKHVQKAILLWLLGVNINPAKHRKIGKKR</sequence>
<dbReference type="Pfam" id="PF00185">
    <property type="entry name" value="OTCace"/>
    <property type="match status" value="1"/>
</dbReference>
<dbReference type="AlphaFoldDB" id="A0A1F6E6I6"/>
<dbReference type="PRINTS" id="PR00102">
    <property type="entry name" value="OTCASE"/>
</dbReference>
<dbReference type="SUPFAM" id="SSF53671">
    <property type="entry name" value="Aspartate/ornithine carbamoyltransferase"/>
    <property type="match status" value="1"/>
</dbReference>
<evidence type="ECO:0000313" key="6">
    <source>
        <dbReference type="Proteomes" id="UP000176689"/>
    </source>
</evidence>
<evidence type="ECO:0000259" key="3">
    <source>
        <dbReference type="Pfam" id="PF00185"/>
    </source>
</evidence>
<proteinExistence type="inferred from homology"/>
<dbReference type="PANTHER" id="PTHR45753:SF3">
    <property type="entry name" value="ORNITHINE TRANSCARBAMYLASE, MITOCHONDRIAL"/>
    <property type="match status" value="1"/>
</dbReference>
<keyword evidence="1 2" id="KW-0808">Transferase</keyword>
<gene>
    <name evidence="5" type="ORF">A3F27_01470</name>
</gene>
<comment type="similarity">
    <text evidence="2">Belongs to the aspartate/ornithine carbamoyltransferase superfamily.</text>
</comment>
<evidence type="ECO:0000256" key="1">
    <source>
        <dbReference type="ARBA" id="ARBA00022679"/>
    </source>
</evidence>
<dbReference type="GO" id="GO:0016597">
    <property type="term" value="F:amino acid binding"/>
    <property type="evidence" value="ECO:0007669"/>
    <property type="project" value="InterPro"/>
</dbReference>
<dbReference type="InterPro" id="IPR006132">
    <property type="entry name" value="Asp/Orn_carbamoyltranf_P-bd"/>
</dbReference>
<dbReference type="Gene3D" id="3.40.50.1370">
    <property type="entry name" value="Aspartate/ornithine carbamoyltransferase"/>
    <property type="match status" value="2"/>
</dbReference>
<dbReference type="PRINTS" id="PR00100">
    <property type="entry name" value="AOTCASE"/>
</dbReference>
<dbReference type="PROSITE" id="PS00097">
    <property type="entry name" value="CARBAMOYLTRANSFERASE"/>
    <property type="match status" value="1"/>
</dbReference>
<evidence type="ECO:0000313" key="5">
    <source>
        <dbReference type="EMBL" id="OGG69314.1"/>
    </source>
</evidence>
<evidence type="ECO:0000256" key="2">
    <source>
        <dbReference type="RuleBase" id="RU003634"/>
    </source>
</evidence>
<dbReference type="InterPro" id="IPR036901">
    <property type="entry name" value="Asp/Orn_carbamoylTrfase_sf"/>
</dbReference>
<organism evidence="5 6">
    <name type="scientific">Candidatus Kaiserbacteria bacterium RIFCSPHIGHO2_12_FULL_53_13</name>
    <dbReference type="NCBI Taxonomy" id="1798502"/>
    <lineage>
        <taxon>Bacteria</taxon>
        <taxon>Candidatus Kaiseribacteriota</taxon>
    </lineage>
</organism>
<dbReference type="EMBL" id="MFLP01000034">
    <property type="protein sequence ID" value="OGG69314.1"/>
    <property type="molecule type" value="Genomic_DNA"/>
</dbReference>
<dbReference type="InterPro" id="IPR006131">
    <property type="entry name" value="Asp_carbamoyltransf_Asp/Orn-bd"/>
</dbReference>
<dbReference type="InterPro" id="IPR006130">
    <property type="entry name" value="Asp/Orn_carbamoylTrfase"/>
</dbReference>
<dbReference type="Pfam" id="PF02729">
    <property type="entry name" value="OTCace_N"/>
    <property type="match status" value="1"/>
</dbReference>